<evidence type="ECO:0000313" key="14">
    <source>
        <dbReference type="Proteomes" id="UP000664293"/>
    </source>
</evidence>
<keyword evidence="4 8" id="KW-0812">Transmembrane</keyword>
<keyword evidence="6 8" id="KW-0472">Membrane</keyword>
<dbReference type="Pfam" id="PF07715">
    <property type="entry name" value="Plug"/>
    <property type="match status" value="1"/>
</dbReference>
<evidence type="ECO:0000256" key="4">
    <source>
        <dbReference type="ARBA" id="ARBA00022692"/>
    </source>
</evidence>
<evidence type="ECO:0000256" key="6">
    <source>
        <dbReference type="ARBA" id="ARBA00023136"/>
    </source>
</evidence>
<comment type="subcellular location">
    <subcellularLocation>
        <location evidence="1 8">Cell outer membrane</location>
        <topology evidence="1 8">Multi-pass membrane protein</topology>
    </subcellularLocation>
</comment>
<keyword evidence="2 8" id="KW-0813">Transport</keyword>
<feature type="domain" description="TonB-dependent receptor-like beta-barrel" evidence="11">
    <location>
        <begin position="398"/>
        <end position="886"/>
    </location>
</feature>
<evidence type="ECO:0000256" key="10">
    <source>
        <dbReference type="SAM" id="MobiDB-lite"/>
    </source>
</evidence>
<evidence type="ECO:0000256" key="1">
    <source>
        <dbReference type="ARBA" id="ARBA00004571"/>
    </source>
</evidence>
<dbReference type="Gene3D" id="2.170.130.10">
    <property type="entry name" value="TonB-dependent receptor, plug domain"/>
    <property type="match status" value="1"/>
</dbReference>
<dbReference type="PANTHER" id="PTHR47234:SF2">
    <property type="entry name" value="TONB-DEPENDENT RECEPTOR"/>
    <property type="match status" value="1"/>
</dbReference>
<dbReference type="PROSITE" id="PS52016">
    <property type="entry name" value="TONB_DEPENDENT_REC_3"/>
    <property type="match status" value="1"/>
</dbReference>
<dbReference type="EMBL" id="JAEKJR010000002">
    <property type="protein sequence ID" value="MBN8430632.1"/>
    <property type="molecule type" value="Genomic_DNA"/>
</dbReference>
<dbReference type="CDD" id="cd01347">
    <property type="entry name" value="ligand_gated_channel"/>
    <property type="match status" value="1"/>
</dbReference>
<evidence type="ECO:0000256" key="5">
    <source>
        <dbReference type="ARBA" id="ARBA00023077"/>
    </source>
</evidence>
<evidence type="ECO:0000256" key="7">
    <source>
        <dbReference type="ARBA" id="ARBA00023237"/>
    </source>
</evidence>
<keyword evidence="7 8" id="KW-0998">Cell outer membrane</keyword>
<sequence>MTLGRQCRVSLVVQDRSASSIYIPQQHLDTPDGSIAPALHQLLKKTALTFTHTGTNAIAVIARSEEVDEGGNAKLLPAEEITVTGRNLTGSHLRHLKLDSYAPIDVLAQPELEITGAQTVAELLKFLPAVSGNSTSTSVTNGGNGTATVTLRGLPASNTLVLINGRRIVNNGFGGEAADLNTIPLSAVDRIEVLKDGASAVYGSDAIAGVVNIILRREFDGLSLNSYYGQAERGDQQTQSYSVTWGAGDEERHLMFSLAHYRQGEIFSRDRDLSASADNRSRGGTDLRSSASPQGYIALSDGVVSKRGDGYTPWTTEDLYNFREQTSALVPSEKQSLYIAGSHRLSDTVATYAELMAVRTRAESTMAATPVFTRFDNGDLTIAADQVYNPFGEEITDVRKRVLELGPRVQYNSTDTWRLNSGLKGDAGDWQWELTAAAHYTEARERLTNLIDPLRLSAGLKGSDICNVESNCVPINLLGTPGSIDGEQLDFIRGENRVNGASRMASLTYIADGPLGRNHAGDILAAAGVEVRREAIDFNSTDINGLSLIGGIASGSAQGMRLIGEAFGEISLPLKADTLWLDGAIRYSDYSDFGNTANPKLALRWRPIPSLLVRASYATGFKAPTLVDMNQTGYQSQEFLFDPCTNSNATSLPGCSGRADQARIQYLTEFGGNPDLQPETSDNRSLGIVWTPGDYTGFHTSLDLFEIRQNDVIDTSPQYLINENATNGLFGDRVIRDARGDITRIVATRLNIGAREVRGIDASLRYQHQSRKLGLLRWSMNGSHMASYLNQLAPGSPIEDLSGTFADSASGGAGSLPEWKANTGVYWQRGRWEAGYTVHYVSDLQESFTVNDQYVTRKIDSWSTHDLQVAYGMPSGYRFAVGIDNLLDEAPPFAASAFNDNFDARTYDLTGRYWYTTFSFTM</sequence>
<organism evidence="13 14">
    <name type="scientific">Microbulbifer salipaludis</name>
    <dbReference type="NCBI Taxonomy" id="187980"/>
    <lineage>
        <taxon>Bacteria</taxon>
        <taxon>Pseudomonadati</taxon>
        <taxon>Pseudomonadota</taxon>
        <taxon>Gammaproteobacteria</taxon>
        <taxon>Cellvibrionales</taxon>
        <taxon>Microbulbiferaceae</taxon>
        <taxon>Microbulbifer</taxon>
    </lineage>
</organism>
<accession>A0ABS3E5S9</accession>
<dbReference type="InterPro" id="IPR012910">
    <property type="entry name" value="Plug_dom"/>
</dbReference>
<dbReference type="SUPFAM" id="SSF56935">
    <property type="entry name" value="Porins"/>
    <property type="match status" value="1"/>
</dbReference>
<dbReference type="Proteomes" id="UP000664293">
    <property type="component" value="Unassembled WGS sequence"/>
</dbReference>
<keyword evidence="13" id="KW-0675">Receptor</keyword>
<dbReference type="Gene3D" id="2.40.170.20">
    <property type="entry name" value="TonB-dependent receptor, beta-barrel domain"/>
    <property type="match status" value="1"/>
</dbReference>
<dbReference type="Pfam" id="PF00593">
    <property type="entry name" value="TonB_dep_Rec_b-barrel"/>
    <property type="match status" value="1"/>
</dbReference>
<feature type="region of interest" description="Disordered" evidence="10">
    <location>
        <begin position="272"/>
        <end position="293"/>
    </location>
</feature>
<keyword evidence="14" id="KW-1185">Reference proteome</keyword>
<keyword evidence="5 9" id="KW-0798">TonB box</keyword>
<comment type="caution">
    <text evidence="13">The sequence shown here is derived from an EMBL/GenBank/DDBJ whole genome shotgun (WGS) entry which is preliminary data.</text>
</comment>
<reference evidence="13 14" key="1">
    <citation type="submission" date="2020-12" db="EMBL/GenBank/DDBJ databases">
        <title>Oil enriched cultivation method for isolating marine PHA-producing bacteria.</title>
        <authorList>
            <person name="Zheng W."/>
            <person name="Yu S."/>
            <person name="Huang Y."/>
        </authorList>
    </citation>
    <scope>NUCLEOTIDE SEQUENCE [LARGE SCALE GENOMIC DNA]</scope>
    <source>
        <strain evidence="13 14">SN0-2</strain>
    </source>
</reference>
<evidence type="ECO:0000259" key="11">
    <source>
        <dbReference type="Pfam" id="PF00593"/>
    </source>
</evidence>
<comment type="similarity">
    <text evidence="8 9">Belongs to the TonB-dependent receptor family.</text>
</comment>
<dbReference type="InterPro" id="IPR039426">
    <property type="entry name" value="TonB-dep_rcpt-like"/>
</dbReference>
<protein>
    <submittedName>
        <fullName evidence="13">TonB-dependent receptor</fullName>
    </submittedName>
</protein>
<dbReference type="InterPro" id="IPR037066">
    <property type="entry name" value="Plug_dom_sf"/>
</dbReference>
<feature type="domain" description="TonB-dependent receptor plug" evidence="12">
    <location>
        <begin position="99"/>
        <end position="210"/>
    </location>
</feature>
<evidence type="ECO:0000256" key="8">
    <source>
        <dbReference type="PROSITE-ProRule" id="PRU01360"/>
    </source>
</evidence>
<evidence type="ECO:0000256" key="2">
    <source>
        <dbReference type="ARBA" id="ARBA00022448"/>
    </source>
</evidence>
<evidence type="ECO:0000256" key="9">
    <source>
        <dbReference type="RuleBase" id="RU003357"/>
    </source>
</evidence>
<dbReference type="InterPro" id="IPR000531">
    <property type="entry name" value="Beta-barrel_TonB"/>
</dbReference>
<name>A0ABS3E5S9_9GAMM</name>
<feature type="compositionally biased region" description="Basic and acidic residues" evidence="10">
    <location>
        <begin position="272"/>
        <end position="285"/>
    </location>
</feature>
<keyword evidence="3 8" id="KW-1134">Transmembrane beta strand</keyword>
<proteinExistence type="inferred from homology"/>
<gene>
    <name evidence="13" type="ORF">JF535_07190</name>
</gene>
<evidence type="ECO:0000313" key="13">
    <source>
        <dbReference type="EMBL" id="MBN8430632.1"/>
    </source>
</evidence>
<dbReference type="PANTHER" id="PTHR47234">
    <property type="match status" value="1"/>
</dbReference>
<dbReference type="InterPro" id="IPR036942">
    <property type="entry name" value="Beta-barrel_TonB_sf"/>
</dbReference>
<evidence type="ECO:0000256" key="3">
    <source>
        <dbReference type="ARBA" id="ARBA00022452"/>
    </source>
</evidence>
<evidence type="ECO:0000259" key="12">
    <source>
        <dbReference type="Pfam" id="PF07715"/>
    </source>
</evidence>